<keyword evidence="3" id="KW-1185">Reference proteome</keyword>
<dbReference type="Proteomes" id="UP000193411">
    <property type="component" value="Unassembled WGS sequence"/>
</dbReference>
<evidence type="ECO:0000256" key="1">
    <source>
        <dbReference type="SAM" id="MobiDB-lite"/>
    </source>
</evidence>
<accession>A0A1Y2H8Q8</accession>
<feature type="compositionally biased region" description="Basic and acidic residues" evidence="1">
    <location>
        <begin position="474"/>
        <end position="485"/>
    </location>
</feature>
<comment type="caution">
    <text evidence="2">The sequence shown here is derived from an EMBL/GenBank/DDBJ whole genome shotgun (WGS) entry which is preliminary data.</text>
</comment>
<feature type="compositionally biased region" description="Polar residues" evidence="1">
    <location>
        <begin position="435"/>
        <end position="454"/>
    </location>
</feature>
<organism evidence="2 3">
    <name type="scientific">Catenaria anguillulae PL171</name>
    <dbReference type="NCBI Taxonomy" id="765915"/>
    <lineage>
        <taxon>Eukaryota</taxon>
        <taxon>Fungi</taxon>
        <taxon>Fungi incertae sedis</taxon>
        <taxon>Blastocladiomycota</taxon>
        <taxon>Blastocladiomycetes</taxon>
        <taxon>Blastocladiales</taxon>
        <taxon>Catenariaceae</taxon>
        <taxon>Catenaria</taxon>
    </lineage>
</organism>
<evidence type="ECO:0000313" key="2">
    <source>
        <dbReference type="EMBL" id="ORZ30384.1"/>
    </source>
</evidence>
<gene>
    <name evidence="2" type="ORF">BCR44DRAFT_1444950</name>
</gene>
<protein>
    <submittedName>
        <fullName evidence="2">Uncharacterized protein</fullName>
    </submittedName>
</protein>
<sequence>MGHSVSKFRSLPLTSYAANPLAILHVRQSGASTLTVTDDRGAVIFHLDGPPTCSCRSFTFITTMATTTTRTKTKTKTSRYHLDRDLARLPLRPSLFLSRTTDTRPMATVTATVMFLLRWWTMHTRSPRLAAPPLGHPQPVSHATPIHPSCPPLPSRSSASMTTSASNSTAQTHRLAALWTHDPTLCMHVEATKLNLHSHSVTLAVSCPRNGTLFVKAATDAPVTFIFSGHPSHGGLLVARAYRMPPTAADLARSSSFTGGGGSSASTTAASLHRHATPHPHAPPTSSPPTTSKQVKPPPTLSRSADLFSVDIAPGVDQAGIVALCVIAEALRAHLVATHLAHHPRHRDGGGMEGPQRHAHAPHASPMMPASPRFAGSLLRPTALTRSNSVPFDSLAGVLGEPPALSTSAPPPMMDAGAGGYVSPLVARLKAEELGTSSRQSSDQGLKYLRNSNPGPIRWAADMFRHRDKKKKGKDKDKDKDKNAHEGGSNGSLDSSQKVGKSHGSLVSAGS</sequence>
<name>A0A1Y2H8Q8_9FUNG</name>
<reference evidence="2 3" key="1">
    <citation type="submission" date="2016-07" db="EMBL/GenBank/DDBJ databases">
        <title>Pervasive Adenine N6-methylation of Active Genes in Fungi.</title>
        <authorList>
            <consortium name="DOE Joint Genome Institute"/>
            <person name="Mondo S.J."/>
            <person name="Dannebaum R.O."/>
            <person name="Kuo R.C."/>
            <person name="Labutti K."/>
            <person name="Haridas S."/>
            <person name="Kuo A."/>
            <person name="Salamov A."/>
            <person name="Ahrendt S.R."/>
            <person name="Lipzen A."/>
            <person name="Sullivan W."/>
            <person name="Andreopoulos W.B."/>
            <person name="Clum A."/>
            <person name="Lindquist E."/>
            <person name="Daum C."/>
            <person name="Ramamoorthy G.K."/>
            <person name="Gryganskyi A."/>
            <person name="Culley D."/>
            <person name="Magnuson J.K."/>
            <person name="James T.Y."/>
            <person name="O'Malley M.A."/>
            <person name="Stajich J.E."/>
            <person name="Spatafora J.W."/>
            <person name="Visel A."/>
            <person name="Grigoriev I.V."/>
        </authorList>
    </citation>
    <scope>NUCLEOTIDE SEQUENCE [LARGE SCALE GENOMIC DNA]</scope>
    <source>
        <strain evidence="2 3">PL171</strain>
    </source>
</reference>
<evidence type="ECO:0000313" key="3">
    <source>
        <dbReference type="Proteomes" id="UP000193411"/>
    </source>
</evidence>
<feature type="region of interest" description="Disordered" evidence="1">
    <location>
        <begin position="433"/>
        <end position="511"/>
    </location>
</feature>
<feature type="region of interest" description="Disordered" evidence="1">
    <location>
        <begin position="251"/>
        <end position="302"/>
    </location>
</feature>
<dbReference type="EMBL" id="MCFL01000086">
    <property type="protein sequence ID" value="ORZ30384.1"/>
    <property type="molecule type" value="Genomic_DNA"/>
</dbReference>
<feature type="compositionally biased region" description="Low complexity" evidence="1">
    <location>
        <begin position="362"/>
        <end position="372"/>
    </location>
</feature>
<dbReference type="AlphaFoldDB" id="A0A1Y2H8Q8"/>
<feature type="region of interest" description="Disordered" evidence="1">
    <location>
        <begin position="342"/>
        <end position="374"/>
    </location>
</feature>
<proteinExistence type="predicted"/>